<reference evidence="1 2" key="1">
    <citation type="submission" date="2013-10" db="EMBL/GenBank/DDBJ databases">
        <title>Draft genomes and the virulence plasmids of Sd1617 vaccine constructs: WRSd3 and WRSd5.</title>
        <authorList>
            <person name="Aksomboon Vongsawan A."/>
            <person name="Venkatesan M.M."/>
            <person name="Vaisvil B."/>
            <person name="Emel G."/>
            <person name="Kepatral V."/>
            <person name="Sethabutr O."/>
            <person name="Serichantalergs O."/>
            <person name="Mason C."/>
        </authorList>
    </citation>
    <scope>NUCLEOTIDE SEQUENCE [LARGE SCALE GENOMIC DNA]</scope>
    <source>
        <strain evidence="1 2">WRSd3</strain>
    </source>
</reference>
<organism evidence="1 2">
    <name type="scientific">Shigella dysenteriae WRSd3</name>
    <dbReference type="NCBI Taxonomy" id="1401327"/>
    <lineage>
        <taxon>Bacteria</taxon>
        <taxon>Pseudomonadati</taxon>
        <taxon>Pseudomonadota</taxon>
        <taxon>Gammaproteobacteria</taxon>
        <taxon>Enterobacterales</taxon>
        <taxon>Enterobacteriaceae</taxon>
        <taxon>Shigella</taxon>
    </lineage>
</organism>
<evidence type="ECO:0000313" key="1">
    <source>
        <dbReference type="EMBL" id="ESU80912.1"/>
    </source>
</evidence>
<dbReference type="Proteomes" id="UP000017944">
    <property type="component" value="Unassembled WGS sequence"/>
</dbReference>
<dbReference type="EMBL" id="AXUT01000081">
    <property type="protein sequence ID" value="ESU80912.1"/>
    <property type="molecule type" value="Genomic_DNA"/>
</dbReference>
<evidence type="ECO:0000313" key="2">
    <source>
        <dbReference type="Proteomes" id="UP000017944"/>
    </source>
</evidence>
<dbReference type="Pfam" id="PF11776">
    <property type="entry name" value="RcnB"/>
    <property type="match status" value="1"/>
</dbReference>
<protein>
    <submittedName>
        <fullName evidence="1">Arac family regulator sefr</fullName>
    </submittedName>
</protein>
<proteinExistence type="predicted"/>
<name>A0A090NK65_SHIDY</name>
<sequence>MILKSAYSAHFSLNEDAFATSFHLHFLRNHGITNKISLVGYIVWRERYTTDFTDPQSGEYMTIKNKMLLGALLLVTSAAWAAPATAGSTNASGISTYELSSFIADFKHFKLGDTVPEMYRTDEYNIKQWQLRNLPAPDAGTHWTYMGGAYVLINNTDGKIIKAYDGEIFYHR</sequence>
<dbReference type="AlphaFoldDB" id="A0A090NK65"/>
<accession>A0A090NK65</accession>
<dbReference type="InterPro" id="IPR024572">
    <property type="entry name" value="RcnB"/>
</dbReference>
<dbReference type="Gene3D" id="3.10.450.160">
    <property type="entry name" value="inner membrane protein cigr"/>
    <property type="match status" value="1"/>
</dbReference>
<dbReference type="PATRIC" id="fig|1401327.3.peg.1029"/>
<comment type="caution">
    <text evidence="1">The sequence shown here is derived from an EMBL/GenBank/DDBJ whole genome shotgun (WGS) entry which is preliminary data.</text>
</comment>
<gene>
    <name evidence="1" type="ORF">WRSd3_01119</name>
</gene>